<feature type="signal peptide" evidence="1">
    <location>
        <begin position="1"/>
        <end position="24"/>
    </location>
</feature>
<dbReference type="EMBL" id="JAKREW010000015">
    <property type="protein sequence ID" value="MCG7506592.1"/>
    <property type="molecule type" value="Genomic_DNA"/>
</dbReference>
<name>A0ABS9QGR1_9HYPH</name>
<dbReference type="Proteomes" id="UP001201701">
    <property type="component" value="Unassembled WGS sequence"/>
</dbReference>
<protein>
    <submittedName>
        <fullName evidence="2">DUF1344 domain-containing protein</fullName>
    </submittedName>
</protein>
<feature type="chain" id="PRO_5047331896" evidence="1">
    <location>
        <begin position="25"/>
        <end position="84"/>
    </location>
</feature>
<evidence type="ECO:0000256" key="1">
    <source>
        <dbReference type="SAM" id="SignalP"/>
    </source>
</evidence>
<keyword evidence="1" id="KW-0732">Signal</keyword>
<dbReference type="Pfam" id="PF07076">
    <property type="entry name" value="DUF1344"/>
    <property type="match status" value="1"/>
</dbReference>
<sequence>MNKITKTIVAAASVALFAASSAYAATVQGTIKSIDPDTKSFTLDDGKIYQLPAESTVDKLQVGIKVAVTVDDKTGIVTSIVKSS</sequence>
<dbReference type="RefSeq" id="WP_239366905.1">
    <property type="nucleotide sequence ID" value="NZ_JAKREW010000015.1"/>
</dbReference>
<evidence type="ECO:0000313" key="3">
    <source>
        <dbReference type="Proteomes" id="UP001201701"/>
    </source>
</evidence>
<proteinExistence type="predicted"/>
<evidence type="ECO:0000313" key="2">
    <source>
        <dbReference type="EMBL" id="MCG7506592.1"/>
    </source>
</evidence>
<keyword evidence="3" id="KW-1185">Reference proteome</keyword>
<organism evidence="2 3">
    <name type="scientific">Mesorhizobium retamae</name>
    <dbReference type="NCBI Taxonomy" id="2912854"/>
    <lineage>
        <taxon>Bacteria</taxon>
        <taxon>Pseudomonadati</taxon>
        <taxon>Pseudomonadota</taxon>
        <taxon>Alphaproteobacteria</taxon>
        <taxon>Hyphomicrobiales</taxon>
        <taxon>Phyllobacteriaceae</taxon>
        <taxon>Mesorhizobium</taxon>
    </lineage>
</organism>
<dbReference type="InterPro" id="IPR009780">
    <property type="entry name" value="DUF1344"/>
</dbReference>
<comment type="caution">
    <text evidence="2">The sequence shown here is derived from an EMBL/GenBank/DDBJ whole genome shotgun (WGS) entry which is preliminary data.</text>
</comment>
<reference evidence="2 3" key="1">
    <citation type="submission" date="2022-02" db="EMBL/GenBank/DDBJ databases">
        <title>Draft genome sequence of Mezorhizobium retamae strain IRAMC:0171 isolated from Retama raetam nodules.</title>
        <authorList>
            <person name="Bengaied R."/>
            <person name="Sbissi I."/>
            <person name="Huber K."/>
            <person name="Ghodbane F."/>
            <person name="Nouioui I."/>
            <person name="Tarhouni M."/>
            <person name="Gtari M."/>
        </authorList>
    </citation>
    <scope>NUCLEOTIDE SEQUENCE [LARGE SCALE GENOMIC DNA]</scope>
    <source>
        <strain evidence="2 3">IRAMC:0171</strain>
    </source>
</reference>
<accession>A0ABS9QGR1</accession>
<gene>
    <name evidence="2" type="ORF">L4923_16310</name>
</gene>